<dbReference type="InterPro" id="IPR032675">
    <property type="entry name" value="LRR_dom_sf"/>
</dbReference>
<keyword evidence="6" id="KW-1133">Transmembrane helix</keyword>
<protein>
    <recommendedName>
        <fullName evidence="9">Leucine-rich repeat-containing N-terminal plant-type domain-containing protein</fullName>
    </recommendedName>
</protein>
<dbReference type="Pfam" id="PF00560">
    <property type="entry name" value="LRR_1"/>
    <property type="match status" value="2"/>
</dbReference>
<evidence type="ECO:0000256" key="7">
    <source>
        <dbReference type="ARBA" id="ARBA00023136"/>
    </source>
</evidence>
<feature type="signal peptide" evidence="8">
    <location>
        <begin position="1"/>
        <end position="22"/>
    </location>
</feature>
<keyword evidence="5" id="KW-0677">Repeat</keyword>
<evidence type="ECO:0000259" key="9">
    <source>
        <dbReference type="Pfam" id="PF08263"/>
    </source>
</evidence>
<evidence type="ECO:0000256" key="5">
    <source>
        <dbReference type="ARBA" id="ARBA00022737"/>
    </source>
</evidence>
<evidence type="ECO:0000256" key="6">
    <source>
        <dbReference type="ARBA" id="ARBA00022989"/>
    </source>
</evidence>
<dbReference type="SUPFAM" id="SSF52058">
    <property type="entry name" value="L domain-like"/>
    <property type="match status" value="1"/>
</dbReference>
<reference evidence="10 11" key="1">
    <citation type="journal article" date="2021" name="Nat. Plants">
        <title>The Taxus genome provides insights into paclitaxel biosynthesis.</title>
        <authorList>
            <person name="Xiong X."/>
            <person name="Gou J."/>
            <person name="Liao Q."/>
            <person name="Li Y."/>
            <person name="Zhou Q."/>
            <person name="Bi G."/>
            <person name="Li C."/>
            <person name="Du R."/>
            <person name="Wang X."/>
            <person name="Sun T."/>
            <person name="Guo L."/>
            <person name="Liang H."/>
            <person name="Lu P."/>
            <person name="Wu Y."/>
            <person name="Zhang Z."/>
            <person name="Ro D.K."/>
            <person name="Shang Y."/>
            <person name="Huang S."/>
            <person name="Yan J."/>
        </authorList>
    </citation>
    <scope>NUCLEOTIDE SEQUENCE [LARGE SCALE GENOMIC DNA]</scope>
    <source>
        <strain evidence="10">Ta-2019</strain>
    </source>
</reference>
<dbReference type="GO" id="GO:0016020">
    <property type="term" value="C:membrane"/>
    <property type="evidence" value="ECO:0007669"/>
    <property type="project" value="UniProtKB-SubCell"/>
</dbReference>
<proteinExistence type="predicted"/>
<comment type="caution">
    <text evidence="10">The sequence shown here is derived from an EMBL/GenBank/DDBJ whole genome shotgun (WGS) entry which is preliminary data.</text>
</comment>
<dbReference type="AlphaFoldDB" id="A0AA38C1E0"/>
<dbReference type="Gene3D" id="3.80.10.10">
    <property type="entry name" value="Ribonuclease Inhibitor"/>
    <property type="match status" value="1"/>
</dbReference>
<dbReference type="EMBL" id="JAHRHJ020003813">
    <property type="protein sequence ID" value="KAH9288097.1"/>
    <property type="molecule type" value="Genomic_DNA"/>
</dbReference>
<evidence type="ECO:0000256" key="3">
    <source>
        <dbReference type="ARBA" id="ARBA00022692"/>
    </source>
</evidence>
<keyword evidence="4 8" id="KW-0732">Signal</keyword>
<evidence type="ECO:0000313" key="11">
    <source>
        <dbReference type="Proteomes" id="UP000824469"/>
    </source>
</evidence>
<dbReference type="PANTHER" id="PTHR48010:SF5">
    <property type="entry name" value="PROTEIN TOO MANY MOUTHS"/>
    <property type="match status" value="1"/>
</dbReference>
<keyword evidence="11" id="KW-1185">Reference proteome</keyword>
<gene>
    <name evidence="10" type="ORF">KI387_032214</name>
</gene>
<evidence type="ECO:0000256" key="8">
    <source>
        <dbReference type="SAM" id="SignalP"/>
    </source>
</evidence>
<accession>A0AA38C1E0</accession>
<evidence type="ECO:0000256" key="1">
    <source>
        <dbReference type="ARBA" id="ARBA00004167"/>
    </source>
</evidence>
<name>A0AA38C1E0_TAXCH</name>
<evidence type="ECO:0000313" key="10">
    <source>
        <dbReference type="EMBL" id="KAH9288097.1"/>
    </source>
</evidence>
<feature type="domain" description="Leucine-rich repeat-containing N-terminal plant-type" evidence="9">
    <location>
        <begin position="27"/>
        <end position="66"/>
    </location>
</feature>
<dbReference type="InterPro" id="IPR001611">
    <property type="entry name" value="Leu-rich_rpt"/>
</dbReference>
<keyword evidence="3" id="KW-0812">Transmembrane</keyword>
<dbReference type="Proteomes" id="UP000824469">
    <property type="component" value="Unassembled WGS sequence"/>
</dbReference>
<dbReference type="Pfam" id="PF08263">
    <property type="entry name" value="LRRNT_2"/>
    <property type="match status" value="1"/>
</dbReference>
<keyword evidence="2" id="KW-0433">Leucine-rich repeat</keyword>
<keyword evidence="7" id="KW-0472">Membrane</keyword>
<dbReference type="InterPro" id="IPR013210">
    <property type="entry name" value="LRR_N_plant-typ"/>
</dbReference>
<dbReference type="InterPro" id="IPR050994">
    <property type="entry name" value="At_inactive_RLKs"/>
</dbReference>
<evidence type="ECO:0000256" key="2">
    <source>
        <dbReference type="ARBA" id="ARBA00022614"/>
    </source>
</evidence>
<sequence length="266" mass="29320">MESTSVNIAVFILLLQCSSYAALTTLSEDGLSLYKIRQHFSDSSQLKALWVGSNPCLDKWIGVICDNGSATIVIGLHLTHVQLRGHIPKRLSHLHHLEDLWLDHNKLDGAIPVELGNLANLKSLRLHGNMLKGYLPDKLRKIPDLSYDPMFICNAPDDEACVKFNANLGSRQTSLFQNNFASSPVQSRLVSSQNLEMEKSGEHSEKSSEVFERSLLSQLSAPTPLIALPKGEDKHSWTCLCNPGGILGTQNYSSSDNSFTDCNCLS</sequence>
<dbReference type="FunFam" id="3.80.10.10:FF:000129">
    <property type="entry name" value="Leucine-rich repeat receptor-like kinase"/>
    <property type="match status" value="1"/>
</dbReference>
<organism evidence="10 11">
    <name type="scientific">Taxus chinensis</name>
    <name type="common">Chinese yew</name>
    <name type="synonym">Taxus wallichiana var. chinensis</name>
    <dbReference type="NCBI Taxonomy" id="29808"/>
    <lineage>
        <taxon>Eukaryota</taxon>
        <taxon>Viridiplantae</taxon>
        <taxon>Streptophyta</taxon>
        <taxon>Embryophyta</taxon>
        <taxon>Tracheophyta</taxon>
        <taxon>Spermatophyta</taxon>
        <taxon>Pinopsida</taxon>
        <taxon>Pinidae</taxon>
        <taxon>Conifers II</taxon>
        <taxon>Cupressales</taxon>
        <taxon>Taxaceae</taxon>
        <taxon>Taxus</taxon>
    </lineage>
</organism>
<dbReference type="PANTHER" id="PTHR48010">
    <property type="entry name" value="OS05G0588300 PROTEIN"/>
    <property type="match status" value="1"/>
</dbReference>
<evidence type="ECO:0000256" key="4">
    <source>
        <dbReference type="ARBA" id="ARBA00022729"/>
    </source>
</evidence>
<feature type="chain" id="PRO_5041285059" description="Leucine-rich repeat-containing N-terminal plant-type domain-containing protein" evidence="8">
    <location>
        <begin position="23"/>
        <end position="266"/>
    </location>
</feature>
<feature type="non-terminal residue" evidence="10">
    <location>
        <position position="1"/>
    </location>
</feature>
<comment type="subcellular location">
    <subcellularLocation>
        <location evidence="1">Membrane</location>
        <topology evidence="1">Single-pass membrane protein</topology>
    </subcellularLocation>
</comment>